<evidence type="ECO:0000256" key="1">
    <source>
        <dbReference type="SAM" id="MobiDB-lite"/>
    </source>
</evidence>
<comment type="caution">
    <text evidence="3">The sequence shown here is derived from an EMBL/GenBank/DDBJ whole genome shotgun (WGS) entry which is preliminary data.</text>
</comment>
<name>A0A9Q4C858_9CORY</name>
<reference evidence="3" key="1">
    <citation type="submission" date="2022-11" db="EMBL/GenBank/DDBJ databases">
        <title>Corynebacterium sp. isolated from Penguins.</title>
        <authorList>
            <person name="Sedlar K."/>
            <person name="Svec P."/>
        </authorList>
    </citation>
    <scope>NUCLEOTIDE SEQUENCE</scope>
    <source>
        <strain evidence="3">P7374</strain>
    </source>
</reference>
<feature type="compositionally biased region" description="Low complexity" evidence="1">
    <location>
        <begin position="14"/>
        <end position="23"/>
    </location>
</feature>
<dbReference type="GO" id="GO:0016747">
    <property type="term" value="F:acyltransferase activity, transferring groups other than amino-acyl groups"/>
    <property type="evidence" value="ECO:0007669"/>
    <property type="project" value="InterPro"/>
</dbReference>
<evidence type="ECO:0000313" key="3">
    <source>
        <dbReference type="EMBL" id="MCX7468704.1"/>
    </source>
</evidence>
<proteinExistence type="predicted"/>
<sequence>MTAPSGDPDDEEPTVPWTTTPPTLTGRIVELSPLRRDDAGELAEAVTDGELHREWWTSTPAPGDMADDLADKLDRAAAGTMVPFIIRSAGDGTALGVTCYYDLDPTVPRLEIGYTWLRASAQGKGANPEAKLLLMGYAFGELNCARVGIRTKFTNTVSRAAIERLGLRRDGVLRSHARLRNGVLDDAVLYSALAHEWPVIRARLCDRVARHTSTD</sequence>
<dbReference type="Pfam" id="PF13302">
    <property type="entry name" value="Acetyltransf_3"/>
    <property type="match status" value="1"/>
</dbReference>
<feature type="domain" description="N-acetyltransferase" evidence="2">
    <location>
        <begin position="29"/>
        <end position="195"/>
    </location>
</feature>
<dbReference type="InterPro" id="IPR016181">
    <property type="entry name" value="Acyl_CoA_acyltransferase"/>
</dbReference>
<dbReference type="PANTHER" id="PTHR43610">
    <property type="entry name" value="BLL6696 PROTEIN"/>
    <property type="match status" value="1"/>
</dbReference>
<dbReference type="PANTHER" id="PTHR43610:SF1">
    <property type="entry name" value="N-ACETYLTRANSFERASE DOMAIN-CONTAINING PROTEIN"/>
    <property type="match status" value="1"/>
</dbReference>
<evidence type="ECO:0000313" key="4">
    <source>
        <dbReference type="Proteomes" id="UP001071478"/>
    </source>
</evidence>
<dbReference type="SUPFAM" id="SSF55729">
    <property type="entry name" value="Acyl-CoA N-acyltransferases (Nat)"/>
    <property type="match status" value="1"/>
</dbReference>
<dbReference type="PROSITE" id="PS51186">
    <property type="entry name" value="GNAT"/>
    <property type="match status" value="1"/>
</dbReference>
<accession>A0A9Q4C858</accession>
<evidence type="ECO:0000259" key="2">
    <source>
        <dbReference type="PROSITE" id="PS51186"/>
    </source>
</evidence>
<dbReference type="RefSeq" id="WP_248086135.1">
    <property type="nucleotide sequence ID" value="NZ_JALNJA010000003.1"/>
</dbReference>
<feature type="region of interest" description="Disordered" evidence="1">
    <location>
        <begin position="1"/>
        <end position="25"/>
    </location>
</feature>
<gene>
    <name evidence="3" type="ORF">OS129_07430</name>
</gene>
<dbReference type="EMBL" id="JAPMKU010000003">
    <property type="protein sequence ID" value="MCX7468704.1"/>
    <property type="molecule type" value="Genomic_DNA"/>
</dbReference>
<organism evidence="3 4">
    <name type="scientific">Corynebacterium pygosceleis</name>
    <dbReference type="NCBI Taxonomy" id="2800406"/>
    <lineage>
        <taxon>Bacteria</taxon>
        <taxon>Bacillati</taxon>
        <taxon>Actinomycetota</taxon>
        <taxon>Actinomycetes</taxon>
        <taxon>Mycobacteriales</taxon>
        <taxon>Corynebacteriaceae</taxon>
        <taxon>Corynebacterium</taxon>
    </lineage>
</organism>
<protein>
    <submittedName>
        <fullName evidence="3">GNAT family N-acetyltransferase</fullName>
    </submittedName>
</protein>
<dbReference type="InterPro" id="IPR000182">
    <property type="entry name" value="GNAT_dom"/>
</dbReference>
<dbReference type="Proteomes" id="UP001071478">
    <property type="component" value="Unassembled WGS sequence"/>
</dbReference>
<dbReference type="AlphaFoldDB" id="A0A9Q4C858"/>
<dbReference type="Gene3D" id="3.40.630.30">
    <property type="match status" value="1"/>
</dbReference>